<sequence length="202" mass="22693">MSLFRNLTRKELRQVAASSSVRQFAPRNIICKKGTRAKQLFLVLSGEVLECSESNLSQRMFSSGAATGLMSALLGRELDVTWVAGRRGSLIGSIPSYAFGKVIEDHGQEFAETIMQQGLQCLSPARGFCSSAKVNFLSFVLDRFKDSNRLACIRSNLTRSLGLTLLRTCFYGWNLTLLTSQRSRVLSIRRRQRYWHASYPTP</sequence>
<protein>
    <recommendedName>
        <fullName evidence="1">Cyclic nucleotide-binding domain-containing protein</fullName>
    </recommendedName>
</protein>
<reference evidence="4" key="2">
    <citation type="submission" date="2012-11" db="EMBL/GenBank/DDBJ databases">
        <authorList>
            <person name="Kuo A."/>
            <person name="Curtis B.A."/>
            <person name="Tanifuji G."/>
            <person name="Burki F."/>
            <person name="Gruber A."/>
            <person name="Irimia M."/>
            <person name="Maruyama S."/>
            <person name="Arias M.C."/>
            <person name="Ball S.G."/>
            <person name="Gile G.H."/>
            <person name="Hirakawa Y."/>
            <person name="Hopkins J.F."/>
            <person name="Rensing S.A."/>
            <person name="Schmutz J."/>
            <person name="Symeonidi A."/>
            <person name="Elias M."/>
            <person name="Eveleigh R.J."/>
            <person name="Herman E.K."/>
            <person name="Klute M.J."/>
            <person name="Nakayama T."/>
            <person name="Obornik M."/>
            <person name="Reyes-Prieto A."/>
            <person name="Armbrust E.V."/>
            <person name="Aves S.J."/>
            <person name="Beiko R.G."/>
            <person name="Coutinho P."/>
            <person name="Dacks J.B."/>
            <person name="Durnford D.G."/>
            <person name="Fast N.M."/>
            <person name="Green B.R."/>
            <person name="Grisdale C."/>
            <person name="Hempe F."/>
            <person name="Henrissat B."/>
            <person name="Hoppner M.P."/>
            <person name="Ishida K.-I."/>
            <person name="Kim E."/>
            <person name="Koreny L."/>
            <person name="Kroth P.G."/>
            <person name="Liu Y."/>
            <person name="Malik S.-B."/>
            <person name="Maier U.G."/>
            <person name="McRose D."/>
            <person name="Mock T."/>
            <person name="Neilson J.A."/>
            <person name="Onodera N.T."/>
            <person name="Poole A.M."/>
            <person name="Pritham E.J."/>
            <person name="Richards T.A."/>
            <person name="Rocap G."/>
            <person name="Roy S.W."/>
            <person name="Sarai C."/>
            <person name="Schaack S."/>
            <person name="Shirato S."/>
            <person name="Slamovits C.H."/>
            <person name="Spencer D.F."/>
            <person name="Suzuki S."/>
            <person name="Worden A.Z."/>
            <person name="Zauner S."/>
            <person name="Barry K."/>
            <person name="Bell C."/>
            <person name="Bharti A.K."/>
            <person name="Crow J.A."/>
            <person name="Grimwood J."/>
            <person name="Kramer R."/>
            <person name="Lindquist E."/>
            <person name="Lucas S."/>
            <person name="Salamov A."/>
            <person name="McFadden G.I."/>
            <person name="Lane C.E."/>
            <person name="Keeling P.J."/>
            <person name="Gray M.W."/>
            <person name="Grigoriev I.V."/>
            <person name="Archibald J.M."/>
        </authorList>
    </citation>
    <scope>NUCLEOTIDE SEQUENCE</scope>
    <source>
        <strain evidence="4">CCMP2712</strain>
    </source>
</reference>
<feature type="domain" description="Cyclic nucleotide-binding" evidence="1">
    <location>
        <begin position="3"/>
        <end position="84"/>
    </location>
</feature>
<dbReference type="InterPro" id="IPR014710">
    <property type="entry name" value="RmlC-like_jellyroll"/>
</dbReference>
<dbReference type="GeneID" id="17311930"/>
<dbReference type="EnsemblProtists" id="EKX55316">
    <property type="protein sequence ID" value="EKX55316"/>
    <property type="gene ID" value="GUITHDRAFT_131546"/>
</dbReference>
<dbReference type="RefSeq" id="XP_005842296.1">
    <property type="nucleotide sequence ID" value="XM_005842239.1"/>
</dbReference>
<dbReference type="CDD" id="cd00038">
    <property type="entry name" value="CAP_ED"/>
    <property type="match status" value="1"/>
</dbReference>
<evidence type="ECO:0000313" key="2">
    <source>
        <dbReference type="EMBL" id="EKX55316.1"/>
    </source>
</evidence>
<reference evidence="2 4" key="1">
    <citation type="journal article" date="2012" name="Nature">
        <title>Algal genomes reveal evolutionary mosaicism and the fate of nucleomorphs.</title>
        <authorList>
            <consortium name="DOE Joint Genome Institute"/>
            <person name="Curtis B.A."/>
            <person name="Tanifuji G."/>
            <person name="Burki F."/>
            <person name="Gruber A."/>
            <person name="Irimia M."/>
            <person name="Maruyama S."/>
            <person name="Arias M.C."/>
            <person name="Ball S.G."/>
            <person name="Gile G.H."/>
            <person name="Hirakawa Y."/>
            <person name="Hopkins J.F."/>
            <person name="Kuo A."/>
            <person name="Rensing S.A."/>
            <person name="Schmutz J."/>
            <person name="Symeonidi A."/>
            <person name="Elias M."/>
            <person name="Eveleigh R.J."/>
            <person name="Herman E.K."/>
            <person name="Klute M.J."/>
            <person name="Nakayama T."/>
            <person name="Obornik M."/>
            <person name="Reyes-Prieto A."/>
            <person name="Armbrust E.V."/>
            <person name="Aves S.J."/>
            <person name="Beiko R.G."/>
            <person name="Coutinho P."/>
            <person name="Dacks J.B."/>
            <person name="Durnford D.G."/>
            <person name="Fast N.M."/>
            <person name="Green B.R."/>
            <person name="Grisdale C.J."/>
            <person name="Hempel F."/>
            <person name="Henrissat B."/>
            <person name="Hoppner M.P."/>
            <person name="Ishida K."/>
            <person name="Kim E."/>
            <person name="Koreny L."/>
            <person name="Kroth P.G."/>
            <person name="Liu Y."/>
            <person name="Malik S.B."/>
            <person name="Maier U.G."/>
            <person name="McRose D."/>
            <person name="Mock T."/>
            <person name="Neilson J.A."/>
            <person name="Onodera N.T."/>
            <person name="Poole A.M."/>
            <person name="Pritham E.J."/>
            <person name="Richards T.A."/>
            <person name="Rocap G."/>
            <person name="Roy S.W."/>
            <person name="Sarai C."/>
            <person name="Schaack S."/>
            <person name="Shirato S."/>
            <person name="Slamovits C.H."/>
            <person name="Spencer D.F."/>
            <person name="Suzuki S."/>
            <person name="Worden A.Z."/>
            <person name="Zauner S."/>
            <person name="Barry K."/>
            <person name="Bell C."/>
            <person name="Bharti A.K."/>
            <person name="Crow J.A."/>
            <person name="Grimwood J."/>
            <person name="Kramer R."/>
            <person name="Lindquist E."/>
            <person name="Lucas S."/>
            <person name="Salamov A."/>
            <person name="McFadden G.I."/>
            <person name="Lane C.E."/>
            <person name="Keeling P.J."/>
            <person name="Gray M.W."/>
            <person name="Grigoriev I.V."/>
            <person name="Archibald J.M."/>
        </authorList>
    </citation>
    <scope>NUCLEOTIDE SEQUENCE</scope>
    <source>
        <strain evidence="2 4">CCMP2712</strain>
    </source>
</reference>
<dbReference type="AlphaFoldDB" id="L1K3E9"/>
<dbReference type="PROSITE" id="PS00888">
    <property type="entry name" value="CNMP_BINDING_1"/>
    <property type="match status" value="1"/>
</dbReference>
<proteinExistence type="predicted"/>
<dbReference type="InterPro" id="IPR018490">
    <property type="entry name" value="cNMP-bd_dom_sf"/>
</dbReference>
<gene>
    <name evidence="2" type="ORF">GUITHDRAFT_131546</name>
</gene>
<dbReference type="PROSITE" id="PS50042">
    <property type="entry name" value="CNMP_BINDING_3"/>
    <property type="match status" value="1"/>
</dbReference>
<dbReference type="Proteomes" id="UP000011087">
    <property type="component" value="Unassembled WGS sequence"/>
</dbReference>
<keyword evidence="4" id="KW-1185">Reference proteome</keyword>
<dbReference type="SUPFAM" id="SSF51206">
    <property type="entry name" value="cAMP-binding domain-like"/>
    <property type="match status" value="1"/>
</dbReference>
<evidence type="ECO:0000313" key="3">
    <source>
        <dbReference type="EnsemblProtists" id="EKX55316"/>
    </source>
</evidence>
<organism evidence="2">
    <name type="scientific">Guillardia theta (strain CCMP2712)</name>
    <name type="common">Cryptophyte</name>
    <dbReference type="NCBI Taxonomy" id="905079"/>
    <lineage>
        <taxon>Eukaryota</taxon>
        <taxon>Cryptophyceae</taxon>
        <taxon>Pyrenomonadales</taxon>
        <taxon>Geminigeraceae</taxon>
        <taxon>Guillardia</taxon>
    </lineage>
</organism>
<dbReference type="PaxDb" id="55529-EKX55316"/>
<dbReference type="Gene3D" id="2.60.120.10">
    <property type="entry name" value="Jelly Rolls"/>
    <property type="match status" value="1"/>
</dbReference>
<dbReference type="KEGG" id="gtt:GUITHDRAFT_131546"/>
<dbReference type="InterPro" id="IPR000595">
    <property type="entry name" value="cNMP-bd_dom"/>
</dbReference>
<reference evidence="3" key="3">
    <citation type="submission" date="2016-03" db="UniProtKB">
        <authorList>
            <consortium name="EnsemblProtists"/>
        </authorList>
    </citation>
    <scope>IDENTIFICATION</scope>
</reference>
<dbReference type="HOGENOM" id="CLU_1356915_0_0_1"/>
<evidence type="ECO:0000313" key="4">
    <source>
        <dbReference type="Proteomes" id="UP000011087"/>
    </source>
</evidence>
<evidence type="ECO:0000259" key="1">
    <source>
        <dbReference type="PROSITE" id="PS50042"/>
    </source>
</evidence>
<dbReference type="EMBL" id="JH992965">
    <property type="protein sequence ID" value="EKX55316.1"/>
    <property type="molecule type" value="Genomic_DNA"/>
</dbReference>
<dbReference type="InterPro" id="IPR018488">
    <property type="entry name" value="cNMP-bd_CS"/>
</dbReference>
<accession>L1K3E9</accession>
<name>L1K3E9_GUITC</name>